<feature type="region of interest" description="Disordered" evidence="1">
    <location>
        <begin position="1"/>
        <end position="35"/>
    </location>
</feature>
<dbReference type="Pfam" id="PF13671">
    <property type="entry name" value="AAA_33"/>
    <property type="match status" value="1"/>
</dbReference>
<dbReference type="InterPro" id="IPR027417">
    <property type="entry name" value="P-loop_NTPase"/>
</dbReference>
<evidence type="ECO:0000313" key="3">
    <source>
        <dbReference type="Proteomes" id="UP001596066"/>
    </source>
</evidence>
<protein>
    <submittedName>
        <fullName evidence="2">AAA family ATPase</fullName>
    </submittedName>
</protein>
<dbReference type="SUPFAM" id="SSF52540">
    <property type="entry name" value="P-loop containing nucleoside triphosphate hydrolases"/>
    <property type="match status" value="1"/>
</dbReference>
<comment type="caution">
    <text evidence="2">The sequence shown here is derived from an EMBL/GenBank/DDBJ whole genome shotgun (WGS) entry which is preliminary data.</text>
</comment>
<gene>
    <name evidence="2" type="ORF">ACFPZF_18350</name>
</gene>
<evidence type="ECO:0000313" key="2">
    <source>
        <dbReference type="EMBL" id="MFC5643312.1"/>
    </source>
</evidence>
<dbReference type="EMBL" id="JBHSOC010000030">
    <property type="protein sequence ID" value="MFC5643312.1"/>
    <property type="molecule type" value="Genomic_DNA"/>
</dbReference>
<evidence type="ECO:0000256" key="1">
    <source>
        <dbReference type="SAM" id="MobiDB-lite"/>
    </source>
</evidence>
<keyword evidence="3" id="KW-1185">Reference proteome</keyword>
<reference evidence="3" key="1">
    <citation type="journal article" date="2019" name="Int. J. Syst. Evol. Microbiol.">
        <title>The Global Catalogue of Microorganisms (GCM) 10K type strain sequencing project: providing services to taxonomists for standard genome sequencing and annotation.</title>
        <authorList>
            <consortium name="The Broad Institute Genomics Platform"/>
            <consortium name="The Broad Institute Genome Sequencing Center for Infectious Disease"/>
            <person name="Wu L."/>
            <person name="Ma J."/>
        </authorList>
    </citation>
    <scope>NUCLEOTIDE SEQUENCE [LARGE SCALE GENOMIC DNA]</scope>
    <source>
        <strain evidence="3">CGMCC 4.1622</strain>
    </source>
</reference>
<sequence>MRESVGSIPVEAIPVEGATRGTSGPPEVLRPDGLHDLRRRPVPHALRYPAADLVVVSGLPGGGKSTLIRRCAHVPVIDSQHARLHVEARLPRALPYALYRPLVRLLHYRRLHRALRAGGPLVVHDCGTLPWVRDWLARAAARQGRRLHLILLDARPAEAVSGQLARGRRVSAYAFGRHRRATAVLRERLTAGPGPAGAGLASAVLLDRPGALHLRAIEFDPAAP</sequence>
<dbReference type="Gene3D" id="3.40.50.300">
    <property type="entry name" value="P-loop containing nucleotide triphosphate hydrolases"/>
    <property type="match status" value="1"/>
</dbReference>
<organism evidence="2 3">
    <name type="scientific">Kitasatospora cinereorecta</name>
    <dbReference type="NCBI Taxonomy" id="285560"/>
    <lineage>
        <taxon>Bacteria</taxon>
        <taxon>Bacillati</taxon>
        <taxon>Actinomycetota</taxon>
        <taxon>Actinomycetes</taxon>
        <taxon>Kitasatosporales</taxon>
        <taxon>Streptomycetaceae</taxon>
        <taxon>Kitasatospora</taxon>
    </lineage>
</organism>
<dbReference type="RefSeq" id="WP_380231451.1">
    <property type="nucleotide sequence ID" value="NZ_BAAAUA010000004.1"/>
</dbReference>
<name>A0ABW0VBV3_9ACTN</name>
<accession>A0ABW0VBV3</accession>
<proteinExistence type="predicted"/>
<dbReference type="Proteomes" id="UP001596066">
    <property type="component" value="Unassembled WGS sequence"/>
</dbReference>